<keyword evidence="1" id="KW-0732">Signal</keyword>
<proteinExistence type="predicted"/>
<feature type="signal peptide" evidence="1">
    <location>
        <begin position="1"/>
        <end position="30"/>
    </location>
</feature>
<evidence type="ECO:0000313" key="2">
    <source>
        <dbReference type="EMBL" id="QQT54546.1"/>
    </source>
</evidence>
<keyword evidence="3" id="KW-1185">Reference proteome</keyword>
<evidence type="ECO:0000256" key="1">
    <source>
        <dbReference type="SAM" id="SignalP"/>
    </source>
</evidence>
<feature type="chain" id="PRO_5045265611" description="Lipoprotein" evidence="1">
    <location>
        <begin position="31"/>
        <end position="182"/>
    </location>
</feature>
<dbReference type="Proteomes" id="UP000595498">
    <property type="component" value="Chromosome"/>
</dbReference>
<evidence type="ECO:0000313" key="3">
    <source>
        <dbReference type="Proteomes" id="UP000595498"/>
    </source>
</evidence>
<evidence type="ECO:0008006" key="4">
    <source>
        <dbReference type="Google" id="ProtNLM"/>
    </source>
</evidence>
<organism evidence="2 3">
    <name type="scientific">Sphingobacterium multivorum</name>
    <dbReference type="NCBI Taxonomy" id="28454"/>
    <lineage>
        <taxon>Bacteria</taxon>
        <taxon>Pseudomonadati</taxon>
        <taxon>Bacteroidota</taxon>
        <taxon>Sphingobacteriia</taxon>
        <taxon>Sphingobacteriales</taxon>
        <taxon>Sphingobacteriaceae</taxon>
        <taxon>Sphingobacterium</taxon>
    </lineage>
</organism>
<sequence length="182" mass="20123">MFRNLLKRKMLAKYLLLSVSLLSLNGCSKSQEPIVEQPTDEFSYEVECTSCEITYTDKSNVTNTVKHTTGKWEYKFDQKISFELKLSIKTSLSSQQTINAYILKNKETVFGDVGYNQTTITYDTQNARGSAVYGSYKNTDTGNGGNTGGSTKPTSSVCGAKNKSGGYCKRVVVGGGRCWQHK</sequence>
<dbReference type="EMBL" id="CP068224">
    <property type="protein sequence ID" value="QQT54546.1"/>
    <property type="molecule type" value="Genomic_DNA"/>
</dbReference>
<reference evidence="2 3" key="1">
    <citation type="submission" date="2021-01" db="EMBL/GenBank/DDBJ databases">
        <title>FDA dAtabase for Regulatory Grade micrObial Sequences (FDA-ARGOS): Supporting development and validation of Infectious Disease Dx tests.</title>
        <authorList>
            <person name="Sproer C."/>
            <person name="Gronow S."/>
            <person name="Severitt S."/>
            <person name="Schroder I."/>
            <person name="Tallon L."/>
            <person name="Sadzewicz L."/>
            <person name="Zhao X."/>
            <person name="Boylan J."/>
            <person name="Ott S."/>
            <person name="Bowen H."/>
            <person name="Vavikolanu K."/>
            <person name="Mehta A."/>
            <person name="Aluvathingal J."/>
            <person name="Nadendla S."/>
            <person name="Lowell S."/>
            <person name="Myers T."/>
            <person name="Yan Y."/>
            <person name="Sichtig H."/>
        </authorList>
    </citation>
    <scope>NUCLEOTIDE SEQUENCE [LARGE SCALE GENOMIC DNA]</scope>
    <source>
        <strain evidence="2 3">FDAARGOS_1141</strain>
    </source>
</reference>
<accession>A0ABX7CUV5</accession>
<gene>
    <name evidence="2" type="ORF">I6I98_04625</name>
</gene>
<protein>
    <recommendedName>
        <fullName evidence="4">Lipoprotein</fullName>
    </recommendedName>
</protein>
<name>A0ABX7CUV5_SPHMU</name>